<evidence type="ECO:0000313" key="3">
    <source>
        <dbReference type="Proteomes" id="UP000019247"/>
    </source>
</evidence>
<keyword evidence="1" id="KW-1133">Transmembrane helix</keyword>
<comment type="caution">
    <text evidence="2">The sequence shown here is derived from an EMBL/GenBank/DDBJ whole genome shotgun (WGS) entry which is preliminary data.</text>
</comment>
<protein>
    <submittedName>
        <fullName evidence="2">Uncharacterized protein</fullName>
    </submittedName>
</protein>
<sequence length="45" mass="4786">MSATILSVLFLNVSFNFYGILGAVMIVGVTILQFIGAKSASFEQS</sequence>
<name>W6TBV4_9LACO</name>
<organism evidence="2 3">
    <name type="scientific">Lactiplantibacillus fabifermentans T30PCM01</name>
    <dbReference type="NCBI Taxonomy" id="1400520"/>
    <lineage>
        <taxon>Bacteria</taxon>
        <taxon>Bacillati</taxon>
        <taxon>Bacillota</taxon>
        <taxon>Bacilli</taxon>
        <taxon>Lactobacillales</taxon>
        <taxon>Lactobacillaceae</taxon>
        <taxon>Lactiplantibacillus</taxon>
    </lineage>
</organism>
<dbReference type="HOGENOM" id="CLU_3201258_0_0_9"/>
<dbReference type="Proteomes" id="UP000019247">
    <property type="component" value="Unassembled WGS sequence"/>
</dbReference>
<dbReference type="PATRIC" id="fig|1400520.3.peg.2598"/>
<dbReference type="EMBL" id="AWWK01000066">
    <property type="protein sequence ID" value="ETY73295.1"/>
    <property type="molecule type" value="Genomic_DNA"/>
</dbReference>
<gene>
    <name evidence="2" type="ORF">LFAB_13285</name>
</gene>
<reference evidence="2 3" key="1">
    <citation type="journal article" date="2014" name="Genome Announc.">
        <title>Genome Sequence of Lactobacillus fabifermentans Strain T30PCM01, Isolated from Fermenting Grape Marc.</title>
        <authorList>
            <person name="Treu L."/>
            <person name="Vendramin V."/>
            <person name="Bovo B."/>
            <person name="Giacomini A."/>
            <person name="Corich V."/>
            <person name="Campanaro S."/>
        </authorList>
    </citation>
    <scope>NUCLEOTIDE SEQUENCE [LARGE SCALE GENOMIC DNA]</scope>
    <source>
        <strain evidence="2 3">T30PCM01</strain>
    </source>
</reference>
<keyword evidence="1" id="KW-0472">Membrane</keyword>
<keyword evidence="1" id="KW-0812">Transmembrane</keyword>
<feature type="transmembrane region" description="Helical" evidence="1">
    <location>
        <begin position="15"/>
        <end position="35"/>
    </location>
</feature>
<dbReference type="AlphaFoldDB" id="W6TBV4"/>
<proteinExistence type="predicted"/>
<evidence type="ECO:0000313" key="2">
    <source>
        <dbReference type="EMBL" id="ETY73295.1"/>
    </source>
</evidence>
<evidence type="ECO:0000256" key="1">
    <source>
        <dbReference type="SAM" id="Phobius"/>
    </source>
</evidence>
<accession>W6TBV4</accession>